<dbReference type="InterPro" id="IPR006074">
    <property type="entry name" value="GTP1-OBG_CS"/>
</dbReference>
<dbReference type="Pfam" id="PF01018">
    <property type="entry name" value="GTP1_OBG"/>
    <property type="match status" value="1"/>
</dbReference>
<dbReference type="NCBIfam" id="TIGR00231">
    <property type="entry name" value="small_GTP"/>
    <property type="match status" value="1"/>
</dbReference>
<evidence type="ECO:0000256" key="6">
    <source>
        <dbReference type="ARBA" id="ARBA00022842"/>
    </source>
</evidence>
<feature type="binding site" evidence="8">
    <location>
        <begin position="213"/>
        <end position="216"/>
    </location>
    <ligand>
        <name>GTP</name>
        <dbReference type="ChEBI" id="CHEBI:37565"/>
    </ligand>
</feature>
<feature type="domain" description="OBG-type G" evidence="10">
    <location>
        <begin position="160"/>
        <end position="329"/>
    </location>
</feature>
<evidence type="ECO:0000256" key="5">
    <source>
        <dbReference type="ARBA" id="ARBA00022801"/>
    </source>
</evidence>
<dbReference type="InterPro" id="IPR014100">
    <property type="entry name" value="GTP-bd_Obg/CgtA"/>
</dbReference>
<dbReference type="Proteomes" id="UP000605201">
    <property type="component" value="Unassembled WGS sequence"/>
</dbReference>
<comment type="caution">
    <text evidence="12">The sequence shown here is derived from an EMBL/GenBank/DDBJ whole genome shotgun (WGS) entry which is preliminary data.</text>
</comment>
<dbReference type="PANTHER" id="PTHR11702">
    <property type="entry name" value="DEVELOPMENTALLY REGULATED GTP-BINDING PROTEIN-RELATED"/>
    <property type="match status" value="1"/>
</dbReference>
<dbReference type="GO" id="GO:0003924">
    <property type="term" value="F:GTPase activity"/>
    <property type="evidence" value="ECO:0007669"/>
    <property type="project" value="UniProtKB-UniRule"/>
</dbReference>
<dbReference type="GO" id="GO:0042254">
    <property type="term" value="P:ribosome biogenesis"/>
    <property type="evidence" value="ECO:0007669"/>
    <property type="project" value="UniProtKB-UniRule"/>
</dbReference>
<dbReference type="InterPro" id="IPR036726">
    <property type="entry name" value="GTP1_OBG_dom_sf"/>
</dbReference>
<evidence type="ECO:0000256" key="2">
    <source>
        <dbReference type="ARBA" id="ARBA00022490"/>
    </source>
</evidence>
<dbReference type="NCBIfam" id="TIGR02729">
    <property type="entry name" value="Obg_CgtA"/>
    <property type="match status" value="1"/>
</dbReference>
<comment type="subcellular location">
    <subcellularLocation>
        <location evidence="8">Cytoplasm</location>
    </subcellularLocation>
</comment>
<dbReference type="PRINTS" id="PR00326">
    <property type="entry name" value="GTP1OBG"/>
</dbReference>
<name>A0A8J6P0V7_9BACT</name>
<sequence length="334" mass="35968">MKFIDETIITVQSGSGGKGCVSFRREKFIPRGGPDGGDGGKGGDVVLVTTLRKRTLYQFRFKSQFKAKNGSHGQGKQKTGKTGQDLVIEIPPGTLVSDADSGQILKDLIEPGEKFVLGRGGRGGQGNMRFKTSTHRGPRFAQPGEPGETKRLKLELKLLADVGIIGLPNAGKSTLITALSSARPKIGDYPFTTLTPTLGVVATDWGNPFVVADIPGLIEGAHKGAGLGIRFLKHIERTSILVHLIDVSTIDLDNPLKDYHTINKELAMYNPRLAQKVQIVVLNKLDLPEALEAVEAFQAAAQDLKTLQISALTGRGVDSLISLIIQLLDQPHER</sequence>
<feature type="region of interest" description="Disordered" evidence="9">
    <location>
        <begin position="116"/>
        <end position="147"/>
    </location>
</feature>
<keyword evidence="3 8" id="KW-0479">Metal-binding</keyword>
<comment type="subunit">
    <text evidence="8">Monomer.</text>
</comment>
<keyword evidence="4 8" id="KW-0547">Nucleotide-binding</keyword>
<feature type="binding site" evidence="8">
    <location>
        <begin position="283"/>
        <end position="286"/>
    </location>
    <ligand>
        <name>GTP</name>
        <dbReference type="ChEBI" id="CHEBI:37565"/>
    </ligand>
</feature>
<keyword evidence="7 8" id="KW-0342">GTP-binding</keyword>
<feature type="domain" description="Obg" evidence="11">
    <location>
        <begin position="1"/>
        <end position="159"/>
    </location>
</feature>
<comment type="cofactor">
    <cofactor evidence="8">
        <name>Mg(2+)</name>
        <dbReference type="ChEBI" id="CHEBI:18420"/>
    </cofactor>
</comment>
<dbReference type="GO" id="GO:0005525">
    <property type="term" value="F:GTP binding"/>
    <property type="evidence" value="ECO:0007669"/>
    <property type="project" value="UniProtKB-UniRule"/>
</dbReference>
<evidence type="ECO:0000313" key="13">
    <source>
        <dbReference type="Proteomes" id="UP000605201"/>
    </source>
</evidence>
<evidence type="ECO:0000259" key="10">
    <source>
        <dbReference type="PROSITE" id="PS51710"/>
    </source>
</evidence>
<organism evidence="12 13">
    <name type="scientific">Candidatus Desulfatibia vada</name>
    <dbReference type="NCBI Taxonomy" id="2841696"/>
    <lineage>
        <taxon>Bacteria</taxon>
        <taxon>Pseudomonadati</taxon>
        <taxon>Thermodesulfobacteriota</taxon>
        <taxon>Desulfobacteria</taxon>
        <taxon>Desulfobacterales</taxon>
        <taxon>Desulfobacterales incertae sedis</taxon>
        <taxon>Candidatus Desulfatibia</taxon>
    </lineage>
</organism>
<evidence type="ECO:0000256" key="1">
    <source>
        <dbReference type="ARBA" id="ARBA00007699"/>
    </source>
</evidence>
<dbReference type="PIRSF" id="PIRSF002401">
    <property type="entry name" value="GTP_bd_Obg/CgtA"/>
    <property type="match status" value="1"/>
</dbReference>
<dbReference type="Gene3D" id="3.40.50.300">
    <property type="entry name" value="P-loop containing nucleotide triphosphate hydrolases"/>
    <property type="match status" value="1"/>
</dbReference>
<dbReference type="AlphaFoldDB" id="A0A8J6P0V7"/>
<accession>A0A8J6P0V7</accession>
<dbReference type="InterPro" id="IPR045086">
    <property type="entry name" value="OBG_GTPase"/>
</dbReference>
<dbReference type="InterPro" id="IPR031167">
    <property type="entry name" value="G_OBG"/>
</dbReference>
<reference evidence="12 13" key="1">
    <citation type="submission" date="2020-08" db="EMBL/GenBank/DDBJ databases">
        <title>Bridging the membrane lipid divide: bacteria of the FCB group superphylum have the potential to synthesize archaeal ether lipids.</title>
        <authorList>
            <person name="Villanueva L."/>
            <person name="Von Meijenfeldt F.A.B."/>
            <person name="Westbye A.B."/>
            <person name="Yadav S."/>
            <person name="Hopmans E.C."/>
            <person name="Dutilh B.E."/>
            <person name="Sinninghe Damste J.S."/>
        </authorList>
    </citation>
    <scope>NUCLEOTIDE SEQUENCE [LARGE SCALE GENOMIC DNA]</scope>
    <source>
        <strain evidence="12">NIOZ-UU17</strain>
    </source>
</reference>
<dbReference type="CDD" id="cd01898">
    <property type="entry name" value="Obg"/>
    <property type="match status" value="1"/>
</dbReference>
<dbReference type="Pfam" id="PF01926">
    <property type="entry name" value="MMR_HSR1"/>
    <property type="match status" value="1"/>
</dbReference>
<evidence type="ECO:0000256" key="9">
    <source>
        <dbReference type="SAM" id="MobiDB-lite"/>
    </source>
</evidence>
<dbReference type="GO" id="GO:0005737">
    <property type="term" value="C:cytoplasm"/>
    <property type="evidence" value="ECO:0007669"/>
    <property type="project" value="UniProtKB-SubCell"/>
</dbReference>
<dbReference type="EMBL" id="JACNIG010000318">
    <property type="protein sequence ID" value="MBC8433674.1"/>
    <property type="molecule type" value="Genomic_DNA"/>
</dbReference>
<dbReference type="InterPro" id="IPR006169">
    <property type="entry name" value="GTP1_OBG_dom"/>
</dbReference>
<proteinExistence type="inferred from homology"/>
<dbReference type="InterPro" id="IPR005225">
    <property type="entry name" value="Small_GTP-bd"/>
</dbReference>
<dbReference type="EC" id="3.6.5.-" evidence="8"/>
<evidence type="ECO:0000259" key="11">
    <source>
        <dbReference type="PROSITE" id="PS51883"/>
    </source>
</evidence>
<keyword evidence="2 8" id="KW-0963">Cytoplasm</keyword>
<protein>
    <recommendedName>
        <fullName evidence="8">GTPase Obg</fullName>
        <ecNumber evidence="8">3.6.5.-</ecNumber>
    </recommendedName>
    <alternativeName>
        <fullName evidence="8">GTP-binding protein Obg</fullName>
    </alternativeName>
</protein>
<dbReference type="NCBIfam" id="NF008956">
    <property type="entry name" value="PRK12299.1"/>
    <property type="match status" value="1"/>
</dbReference>
<keyword evidence="5 8" id="KW-0378">Hydrolase</keyword>
<evidence type="ECO:0000313" key="12">
    <source>
        <dbReference type="EMBL" id="MBC8433674.1"/>
    </source>
</evidence>
<feature type="binding site" evidence="8">
    <location>
        <position position="173"/>
    </location>
    <ligand>
        <name>Mg(2+)</name>
        <dbReference type="ChEBI" id="CHEBI:18420"/>
    </ligand>
</feature>
<comment type="similarity">
    <text evidence="1 8">Belongs to the TRAFAC class OBG-HflX-like GTPase superfamily. OBG GTPase family.</text>
</comment>
<comment type="function">
    <text evidence="8">An essential GTPase which binds GTP, GDP and possibly (p)ppGpp with moderate affinity, with high nucleotide exchange rates and a fairly low GTP hydrolysis rate. Plays a role in control of the cell cycle, stress response, ribosome biogenesis and in those bacteria that undergo differentiation, in morphogenesis control.</text>
</comment>
<feature type="binding site" evidence="8">
    <location>
        <begin position="310"/>
        <end position="312"/>
    </location>
    <ligand>
        <name>GTP</name>
        <dbReference type="ChEBI" id="CHEBI:37565"/>
    </ligand>
</feature>
<feature type="binding site" evidence="8">
    <location>
        <position position="193"/>
    </location>
    <ligand>
        <name>Mg(2+)</name>
        <dbReference type="ChEBI" id="CHEBI:18420"/>
    </ligand>
</feature>
<dbReference type="PROSITE" id="PS51883">
    <property type="entry name" value="OBG"/>
    <property type="match status" value="1"/>
</dbReference>
<dbReference type="GO" id="GO:0043022">
    <property type="term" value="F:ribosome binding"/>
    <property type="evidence" value="ECO:0007669"/>
    <property type="project" value="UniProtKB-ARBA"/>
</dbReference>
<dbReference type="GO" id="GO:0000287">
    <property type="term" value="F:magnesium ion binding"/>
    <property type="evidence" value="ECO:0007669"/>
    <property type="project" value="InterPro"/>
</dbReference>
<dbReference type="FunFam" id="2.70.210.12:FF:000001">
    <property type="entry name" value="GTPase Obg"/>
    <property type="match status" value="1"/>
</dbReference>
<dbReference type="InterPro" id="IPR006073">
    <property type="entry name" value="GTP-bd"/>
</dbReference>
<evidence type="ECO:0000256" key="7">
    <source>
        <dbReference type="ARBA" id="ARBA00023134"/>
    </source>
</evidence>
<keyword evidence="6 8" id="KW-0460">Magnesium</keyword>
<dbReference type="HAMAP" id="MF_01454">
    <property type="entry name" value="GTPase_Obg"/>
    <property type="match status" value="1"/>
</dbReference>
<feature type="binding site" evidence="8">
    <location>
        <begin position="166"/>
        <end position="173"/>
    </location>
    <ligand>
        <name>GTP</name>
        <dbReference type="ChEBI" id="CHEBI:37565"/>
    </ligand>
</feature>
<evidence type="ECO:0000256" key="8">
    <source>
        <dbReference type="HAMAP-Rule" id="MF_01454"/>
    </source>
</evidence>
<dbReference type="PROSITE" id="PS00905">
    <property type="entry name" value="GTP1_OBG"/>
    <property type="match status" value="1"/>
</dbReference>
<evidence type="ECO:0000256" key="4">
    <source>
        <dbReference type="ARBA" id="ARBA00022741"/>
    </source>
</evidence>
<evidence type="ECO:0000256" key="3">
    <source>
        <dbReference type="ARBA" id="ARBA00022723"/>
    </source>
</evidence>
<dbReference type="PROSITE" id="PS51710">
    <property type="entry name" value="G_OBG"/>
    <property type="match status" value="1"/>
</dbReference>
<dbReference type="PANTHER" id="PTHR11702:SF31">
    <property type="entry name" value="MITOCHONDRIAL RIBOSOME-ASSOCIATED GTPASE 2"/>
    <property type="match status" value="1"/>
</dbReference>
<dbReference type="SUPFAM" id="SSF82051">
    <property type="entry name" value="Obg GTP-binding protein N-terminal domain"/>
    <property type="match status" value="1"/>
</dbReference>
<dbReference type="NCBIfam" id="NF008954">
    <property type="entry name" value="PRK12296.1"/>
    <property type="match status" value="1"/>
</dbReference>
<dbReference type="InterPro" id="IPR027417">
    <property type="entry name" value="P-loop_NTPase"/>
</dbReference>
<feature type="binding site" evidence="8">
    <location>
        <begin position="191"/>
        <end position="195"/>
    </location>
    <ligand>
        <name>GTP</name>
        <dbReference type="ChEBI" id="CHEBI:37565"/>
    </ligand>
</feature>
<dbReference type="NCBIfam" id="NF008955">
    <property type="entry name" value="PRK12297.1"/>
    <property type="match status" value="1"/>
</dbReference>
<gene>
    <name evidence="12" type="primary">obgE</name>
    <name evidence="8" type="synonym">obg</name>
    <name evidence="12" type="ORF">H8D96_17330</name>
</gene>
<dbReference type="SUPFAM" id="SSF52540">
    <property type="entry name" value="P-loop containing nucleoside triphosphate hydrolases"/>
    <property type="match status" value="1"/>
</dbReference>
<dbReference type="Gene3D" id="2.70.210.12">
    <property type="entry name" value="GTP1/OBG domain"/>
    <property type="match status" value="1"/>
</dbReference>